<accession>A0A645DND2</accession>
<organism evidence="2">
    <name type="scientific">bioreactor metagenome</name>
    <dbReference type="NCBI Taxonomy" id="1076179"/>
    <lineage>
        <taxon>unclassified sequences</taxon>
        <taxon>metagenomes</taxon>
        <taxon>ecological metagenomes</taxon>
    </lineage>
</organism>
<gene>
    <name evidence="2" type="ORF">SDC9_137928</name>
</gene>
<name>A0A645DND2_9ZZZZ</name>
<feature type="domain" description="Iron hydrogenase large subunit C-terminal" evidence="1">
    <location>
        <begin position="20"/>
        <end position="59"/>
    </location>
</feature>
<comment type="caution">
    <text evidence="2">The sequence shown here is derived from an EMBL/GenBank/DDBJ whole genome shotgun (WGS) entry which is preliminary data.</text>
</comment>
<dbReference type="SUPFAM" id="SSF53920">
    <property type="entry name" value="Fe-only hydrogenase"/>
    <property type="match status" value="1"/>
</dbReference>
<evidence type="ECO:0000313" key="2">
    <source>
        <dbReference type="EMBL" id="MPM90806.1"/>
    </source>
</evidence>
<dbReference type="EMBL" id="VSSQ01037962">
    <property type="protein sequence ID" value="MPM90806.1"/>
    <property type="molecule type" value="Genomic_DNA"/>
</dbReference>
<dbReference type="Pfam" id="PF02906">
    <property type="entry name" value="Fe_hyd_lg_C"/>
    <property type="match status" value="1"/>
</dbReference>
<protein>
    <recommendedName>
        <fullName evidence="1">Iron hydrogenase large subunit C-terminal domain-containing protein</fullName>
    </recommendedName>
</protein>
<proteinExistence type="predicted"/>
<reference evidence="2" key="1">
    <citation type="submission" date="2019-08" db="EMBL/GenBank/DDBJ databases">
        <authorList>
            <person name="Kucharzyk K."/>
            <person name="Murdoch R.W."/>
            <person name="Higgins S."/>
            <person name="Loffler F."/>
        </authorList>
    </citation>
    <scope>NUCLEOTIDE SEQUENCE</scope>
</reference>
<dbReference type="AlphaFoldDB" id="A0A645DND2"/>
<evidence type="ECO:0000259" key="1">
    <source>
        <dbReference type="Pfam" id="PF02906"/>
    </source>
</evidence>
<sequence length="98" mass="10408">MAAAVVEAVKRIDPEREMLIDYGDGLRECRKMLTLAKAGKRDGYLLEGMACPGGCVAGAGTIAPVRETAAAVQRYKDGAAIQNALDSPLKERLGDTKE</sequence>
<dbReference type="InterPro" id="IPR004108">
    <property type="entry name" value="Fe_hydrogenase_lsu_C"/>
</dbReference>
<dbReference type="InterPro" id="IPR009016">
    <property type="entry name" value="Fe_hydrogenase"/>
</dbReference>
<dbReference type="Gene3D" id="3.40.950.10">
    <property type="entry name" value="Fe-only Hydrogenase (Larger Subunit), Chain L, domain 3"/>
    <property type="match status" value="1"/>
</dbReference>